<dbReference type="Proteomes" id="UP000030624">
    <property type="component" value="Chromosome"/>
</dbReference>
<dbReference type="HOGENOM" id="CLU_017266_4_3_2"/>
<evidence type="ECO:0000256" key="1">
    <source>
        <dbReference type="ARBA" id="ARBA00022723"/>
    </source>
</evidence>
<dbReference type="SUPFAM" id="SSF55920">
    <property type="entry name" value="Creatinase/aminopeptidase"/>
    <property type="match status" value="1"/>
</dbReference>
<sequence length="368" mass="42096">MIFSLLRDRDAQFFIMYASSKNANFRYATKFWIPDPAFYMIGDDGTELLVVSEMEKKRAEKESRVREIASLNDLGFYEKIKEGKNAKEALTETYIELLKTHHARKILVPDDFPAFIYEKLAQNFDVDVVENPYADMRKIKTPEEIEHIRDVSNAIIDAFEFFLKLLEKERDSEKLRNRVEAYLYERGYLAQDTIIAGKASSAYPHDIGHGKVEGHVIFDIFPGSKKTGYHSDFTRTVVIEENREIEDMLMACIEAKNAAISMVKEGISGEDIHFRVCDILESYGYRTTRQKAREGFIHSTGHGVGLEVHEKPRIFDGGEELKAGMVITVEPGLYYEKVGGVRVEDAVVVKKGGCEILTKFEDYVRLGR</sequence>
<dbReference type="GO" id="GO:0004177">
    <property type="term" value="F:aminopeptidase activity"/>
    <property type="evidence" value="ECO:0007669"/>
    <property type="project" value="UniProtKB-KW"/>
</dbReference>
<evidence type="ECO:0000256" key="3">
    <source>
        <dbReference type="RuleBase" id="RU000590"/>
    </source>
</evidence>
<evidence type="ECO:0000313" key="5">
    <source>
        <dbReference type="EMBL" id="AIY90801.1"/>
    </source>
</evidence>
<keyword evidence="5" id="KW-0645">Protease</keyword>
<accession>A0A0A7GIT7</accession>
<dbReference type="PANTHER" id="PTHR46112:SF2">
    <property type="entry name" value="XAA-PRO AMINOPEPTIDASE P-RELATED"/>
    <property type="match status" value="1"/>
</dbReference>
<feature type="domain" description="Peptidase M24" evidence="4">
    <location>
        <begin position="146"/>
        <end position="350"/>
    </location>
</feature>
<keyword evidence="5" id="KW-0031">Aminopeptidase</keyword>
<comment type="similarity">
    <text evidence="3">Belongs to the peptidase M24B family.</text>
</comment>
<protein>
    <submittedName>
        <fullName evidence="5">Xaa-Pro aminopeptidase</fullName>
    </submittedName>
</protein>
<gene>
    <name evidence="5" type="ORF">GACE_1773</name>
</gene>
<dbReference type="GO" id="GO:0046872">
    <property type="term" value="F:metal ion binding"/>
    <property type="evidence" value="ECO:0007669"/>
    <property type="project" value="UniProtKB-KW"/>
</dbReference>
<evidence type="ECO:0000256" key="2">
    <source>
        <dbReference type="ARBA" id="ARBA00022801"/>
    </source>
</evidence>
<dbReference type="PROSITE" id="PS00491">
    <property type="entry name" value="PROLINE_PEPTIDASE"/>
    <property type="match status" value="1"/>
</dbReference>
<reference evidence="5 6" key="1">
    <citation type="journal article" date="2015" name="Appl. Environ. Microbiol.">
        <title>The Geoglobus acetivorans genome: Fe(III) reduction, acetate utilization, autotrophic growth, and degradation of aromatic compounds in a hyperthermophilic archaeon.</title>
        <authorList>
            <person name="Mardanov A.V."/>
            <person name="Slododkina G.B."/>
            <person name="Slobodkin A.I."/>
            <person name="Beletsky A.V."/>
            <person name="Gavrilov S.N."/>
            <person name="Kublanov I.V."/>
            <person name="Bonch-Osmolovskaya E.A."/>
            <person name="Skryabin K.G."/>
            <person name="Ravin N.V."/>
        </authorList>
    </citation>
    <scope>NUCLEOTIDE SEQUENCE [LARGE SCALE GENOMIC DNA]</scope>
    <source>
        <strain evidence="5 6">SBH6</strain>
    </source>
</reference>
<dbReference type="EMBL" id="CP009552">
    <property type="protein sequence ID" value="AIY90801.1"/>
    <property type="molecule type" value="Genomic_DNA"/>
</dbReference>
<evidence type="ECO:0000259" key="4">
    <source>
        <dbReference type="Pfam" id="PF00557"/>
    </source>
</evidence>
<dbReference type="InterPro" id="IPR050659">
    <property type="entry name" value="Peptidase_M24B"/>
</dbReference>
<organism evidence="5 6">
    <name type="scientific">Geoglobus acetivorans</name>
    <dbReference type="NCBI Taxonomy" id="565033"/>
    <lineage>
        <taxon>Archaea</taxon>
        <taxon>Methanobacteriati</taxon>
        <taxon>Methanobacteriota</taxon>
        <taxon>Archaeoglobi</taxon>
        <taxon>Archaeoglobales</taxon>
        <taxon>Archaeoglobaceae</taxon>
        <taxon>Geoglobus</taxon>
    </lineage>
</organism>
<dbReference type="PANTHER" id="PTHR46112">
    <property type="entry name" value="AMINOPEPTIDASE"/>
    <property type="match status" value="1"/>
</dbReference>
<proteinExistence type="inferred from homology"/>
<keyword evidence="1 3" id="KW-0479">Metal-binding</keyword>
<dbReference type="InterPro" id="IPR029149">
    <property type="entry name" value="Creatin/AminoP/Spt16_N"/>
</dbReference>
<dbReference type="RefSeq" id="WP_048092771.1">
    <property type="nucleotide sequence ID" value="NZ_CP009552.1"/>
</dbReference>
<dbReference type="InterPro" id="IPR036005">
    <property type="entry name" value="Creatinase/aminopeptidase-like"/>
</dbReference>
<dbReference type="InterPro" id="IPR000994">
    <property type="entry name" value="Pept_M24"/>
</dbReference>
<dbReference type="Gene3D" id="3.40.350.10">
    <property type="entry name" value="Creatinase/prolidase N-terminal domain"/>
    <property type="match status" value="1"/>
</dbReference>
<dbReference type="STRING" id="565033.GACE_1773"/>
<dbReference type="AlphaFoldDB" id="A0A0A7GIT7"/>
<evidence type="ECO:0000313" key="6">
    <source>
        <dbReference type="Proteomes" id="UP000030624"/>
    </source>
</evidence>
<dbReference type="Gene3D" id="3.90.230.10">
    <property type="entry name" value="Creatinase/methionine aminopeptidase superfamily"/>
    <property type="match status" value="1"/>
</dbReference>
<dbReference type="KEGG" id="gac:GACE_1773"/>
<dbReference type="eggNOG" id="arCOG01000">
    <property type="taxonomic scope" value="Archaea"/>
</dbReference>
<dbReference type="InterPro" id="IPR001131">
    <property type="entry name" value="Peptidase_M24B_aminopep-P_CS"/>
</dbReference>
<dbReference type="GeneID" id="24798350"/>
<keyword evidence="2" id="KW-0378">Hydrolase</keyword>
<name>A0A0A7GIT7_GEOAI</name>
<dbReference type="Pfam" id="PF00557">
    <property type="entry name" value="Peptidase_M24"/>
    <property type="match status" value="1"/>
</dbReference>